<dbReference type="AlphaFoldDB" id="A0A385TYP4"/>
<keyword evidence="1" id="KW-0614">Plasmid</keyword>
<sequence length="91" mass="10110">MTTHCDRCKGEYVNMLTTKSQVFEGGKLTVSDIPARKCQCEVLTQVPDGVIVDGYKMLLEKHGIIGDVTVSLAKLKEHFTPMDFINPHIST</sequence>
<geneLocation type="plasmid" evidence="1 2">
    <name>pAZOPL1</name>
</geneLocation>
<organism evidence="1 2">
    <name type="scientific">Paenibacillus lautus</name>
    <name type="common">Bacillus lautus</name>
    <dbReference type="NCBI Taxonomy" id="1401"/>
    <lineage>
        <taxon>Bacteria</taxon>
        <taxon>Bacillati</taxon>
        <taxon>Bacillota</taxon>
        <taxon>Bacilli</taxon>
        <taxon>Bacillales</taxon>
        <taxon>Paenibacillaceae</taxon>
        <taxon>Paenibacillus</taxon>
    </lineage>
</organism>
<keyword evidence="2" id="KW-1185">Reference proteome</keyword>
<proteinExistence type="predicted"/>
<accession>A0A385TYP4</accession>
<gene>
    <name evidence="1" type="ORF">D5F53_32535</name>
</gene>
<protein>
    <recommendedName>
        <fullName evidence="3">YgiT-type zinc finger protein</fullName>
    </recommendedName>
</protein>
<name>A0A385TYP4_PAELA</name>
<evidence type="ECO:0000313" key="1">
    <source>
        <dbReference type="EMBL" id="AYB48054.1"/>
    </source>
</evidence>
<reference evidence="1 2" key="1">
    <citation type="submission" date="2018-09" db="EMBL/GenBank/DDBJ databases">
        <title>Genome Sequence of Paenibacillus lautus Strain E7593-69, Azo Dye-Degrading Bacteria, Isolated from Commercial Tattoo Inks.</title>
        <authorList>
            <person name="Nho S.W."/>
            <person name="Kim S.-J."/>
            <person name="Kweon O."/>
            <person name="Cerniglia C.E."/>
        </authorList>
    </citation>
    <scope>NUCLEOTIDE SEQUENCE [LARGE SCALE GENOMIC DNA]</scope>
    <source>
        <strain evidence="1 2">E7593-69</strain>
        <plasmid evidence="1 2">pAZOPL1</plasmid>
    </source>
</reference>
<evidence type="ECO:0008006" key="3">
    <source>
        <dbReference type="Google" id="ProtNLM"/>
    </source>
</evidence>
<dbReference type="KEGG" id="plw:D5F53_32535"/>
<evidence type="ECO:0000313" key="2">
    <source>
        <dbReference type="Proteomes" id="UP000266552"/>
    </source>
</evidence>
<dbReference type="Proteomes" id="UP000266552">
    <property type="component" value="Plasmid pAZOPL1"/>
</dbReference>
<dbReference type="EMBL" id="CP032413">
    <property type="protein sequence ID" value="AYB48054.1"/>
    <property type="molecule type" value="Genomic_DNA"/>
</dbReference>